<evidence type="ECO:0000313" key="3">
    <source>
        <dbReference type="EMBL" id="RHN40285.1"/>
    </source>
</evidence>
<feature type="transmembrane region" description="Helical" evidence="1">
    <location>
        <begin position="20"/>
        <end position="41"/>
    </location>
</feature>
<feature type="domain" description="Late nodulin" evidence="2">
    <location>
        <begin position="14"/>
        <end position="66"/>
    </location>
</feature>
<evidence type="ECO:0000259" key="2">
    <source>
        <dbReference type="Pfam" id="PF07127"/>
    </source>
</evidence>
<dbReference type="Proteomes" id="UP000265566">
    <property type="component" value="Chromosome 8"/>
</dbReference>
<keyword evidence="1" id="KW-0812">Transmembrane</keyword>
<dbReference type="Pfam" id="PF07127">
    <property type="entry name" value="Nodulin_late"/>
    <property type="match status" value="1"/>
</dbReference>
<dbReference type="Gramene" id="rna46421">
    <property type="protein sequence ID" value="RHN40285.1"/>
    <property type="gene ID" value="gene46421"/>
</dbReference>
<dbReference type="GO" id="GO:0046872">
    <property type="term" value="F:metal ion binding"/>
    <property type="evidence" value="ECO:0007669"/>
    <property type="project" value="InterPro"/>
</dbReference>
<comment type="caution">
    <text evidence="3">The sequence shown here is derived from an EMBL/GenBank/DDBJ whole genome shotgun (WGS) entry which is preliminary data.</text>
</comment>
<dbReference type="InterPro" id="IPR009810">
    <property type="entry name" value="Nodulin_late_dom"/>
</dbReference>
<gene>
    <name evidence="3" type="ORF">MtrunA17_Chr8g0353101</name>
</gene>
<reference evidence="4" key="1">
    <citation type="journal article" date="2018" name="Nat. Plants">
        <title>Whole-genome landscape of Medicago truncatula symbiotic genes.</title>
        <authorList>
            <person name="Pecrix Y."/>
            <person name="Staton S.E."/>
            <person name="Sallet E."/>
            <person name="Lelandais-Briere C."/>
            <person name="Moreau S."/>
            <person name="Carrere S."/>
            <person name="Blein T."/>
            <person name="Jardinaud M.F."/>
            <person name="Latrasse D."/>
            <person name="Zouine M."/>
            <person name="Zahm M."/>
            <person name="Kreplak J."/>
            <person name="Mayjonade B."/>
            <person name="Satge C."/>
            <person name="Perez M."/>
            <person name="Cauet S."/>
            <person name="Marande W."/>
            <person name="Chantry-Darmon C."/>
            <person name="Lopez-Roques C."/>
            <person name="Bouchez O."/>
            <person name="Berard A."/>
            <person name="Debelle F."/>
            <person name="Munos S."/>
            <person name="Bendahmane A."/>
            <person name="Berges H."/>
            <person name="Niebel A."/>
            <person name="Buitink J."/>
            <person name="Frugier F."/>
            <person name="Benhamed M."/>
            <person name="Crespi M."/>
            <person name="Gouzy J."/>
            <person name="Gamas P."/>
        </authorList>
    </citation>
    <scope>NUCLEOTIDE SEQUENCE [LARGE SCALE GENOMIC DNA]</scope>
    <source>
        <strain evidence="4">cv. Jemalong A17</strain>
    </source>
</reference>
<organism evidence="3 4">
    <name type="scientific">Medicago truncatula</name>
    <name type="common">Barrel medic</name>
    <name type="synonym">Medicago tribuloides</name>
    <dbReference type="NCBI Taxonomy" id="3880"/>
    <lineage>
        <taxon>Eukaryota</taxon>
        <taxon>Viridiplantae</taxon>
        <taxon>Streptophyta</taxon>
        <taxon>Embryophyta</taxon>
        <taxon>Tracheophyta</taxon>
        <taxon>Spermatophyta</taxon>
        <taxon>Magnoliopsida</taxon>
        <taxon>eudicotyledons</taxon>
        <taxon>Gunneridae</taxon>
        <taxon>Pentapetalae</taxon>
        <taxon>rosids</taxon>
        <taxon>fabids</taxon>
        <taxon>Fabales</taxon>
        <taxon>Fabaceae</taxon>
        <taxon>Papilionoideae</taxon>
        <taxon>50 kb inversion clade</taxon>
        <taxon>NPAAA clade</taxon>
        <taxon>Hologalegina</taxon>
        <taxon>IRL clade</taxon>
        <taxon>Trifolieae</taxon>
        <taxon>Medicago</taxon>
    </lineage>
</organism>
<sequence length="72" mass="8353">MNIYILTYKQINNMGDIIKVVFAMIIYLYMLTIVTNAVTICDSDQDCRRYRCDPPEYPRCLGILCKCVYVSG</sequence>
<keyword evidence="1" id="KW-1133">Transmembrane helix</keyword>
<keyword evidence="1" id="KW-0472">Membrane</keyword>
<accession>A0A396GNN4</accession>
<evidence type="ECO:0000256" key="1">
    <source>
        <dbReference type="SAM" id="Phobius"/>
    </source>
</evidence>
<evidence type="ECO:0000313" key="4">
    <source>
        <dbReference type="Proteomes" id="UP000265566"/>
    </source>
</evidence>
<name>A0A396GNN4_MEDTR</name>
<dbReference type="EMBL" id="PSQE01000008">
    <property type="protein sequence ID" value="RHN40285.1"/>
    <property type="molecule type" value="Genomic_DNA"/>
</dbReference>
<dbReference type="AlphaFoldDB" id="A0A396GNN4"/>
<proteinExistence type="predicted"/>
<protein>
    <submittedName>
        <fullName evidence="3">Putative Late nodulin</fullName>
    </submittedName>
</protein>